<accession>A0ABM6YZT3</accession>
<protein>
    <recommendedName>
        <fullName evidence="4">OmpR/PhoB-type domain-containing protein</fullName>
    </recommendedName>
</protein>
<evidence type="ECO:0000256" key="2">
    <source>
        <dbReference type="PROSITE-ProRule" id="PRU01091"/>
    </source>
</evidence>
<dbReference type="Pfam" id="PF00486">
    <property type="entry name" value="Trans_reg_C"/>
    <property type="match status" value="1"/>
</dbReference>
<sequence>MNLVLHSDHYQFDDFCYSPTEGVIVTKDKRIILKARENELLHILIKQHPLPATRDAIQQALWSNSYATDSTINQAIKTLRDDLIDSDRTLIRTIPKTGYILGASPKFVRYQMGAASKQKGAHIQYLPTFIFGLIFGLFFLVIGYQFGAPEVVGITATNNQTHYLLSQTI</sequence>
<dbReference type="InterPro" id="IPR016032">
    <property type="entry name" value="Sig_transdc_resp-reg_C-effctor"/>
</dbReference>
<dbReference type="SMART" id="SM00862">
    <property type="entry name" value="Trans_reg_C"/>
    <property type="match status" value="1"/>
</dbReference>
<evidence type="ECO:0000256" key="1">
    <source>
        <dbReference type="ARBA" id="ARBA00023125"/>
    </source>
</evidence>
<dbReference type="EMBL" id="CP032094">
    <property type="protein sequence ID" value="AXY03428.1"/>
    <property type="molecule type" value="Genomic_DNA"/>
</dbReference>
<evidence type="ECO:0000313" key="5">
    <source>
        <dbReference type="EMBL" id="AXY03428.1"/>
    </source>
</evidence>
<feature type="domain" description="OmpR/PhoB-type" evidence="4">
    <location>
        <begin position="7"/>
        <end position="103"/>
    </location>
</feature>
<reference evidence="5 6" key="1">
    <citation type="submission" date="2018-08" db="EMBL/GenBank/DDBJ databases">
        <title>Genomic taxonomy of the Vibrionaceae family.</title>
        <authorList>
            <person name="Gomez-Gil B."/>
            <person name="Tanaka M."/>
            <person name="Sawabe T."/>
            <person name="Enciso-Ibarra K."/>
        </authorList>
    </citation>
    <scope>NUCLEOTIDE SEQUENCE [LARGE SCALE GENOMIC DNA]</scope>
    <source>
        <strain evidence="5 6">CAIM 1831</strain>
    </source>
</reference>
<dbReference type="InterPro" id="IPR036388">
    <property type="entry name" value="WH-like_DNA-bd_sf"/>
</dbReference>
<feature type="DNA-binding region" description="OmpR/PhoB-type" evidence="2">
    <location>
        <begin position="7"/>
        <end position="103"/>
    </location>
</feature>
<dbReference type="CDD" id="cd00383">
    <property type="entry name" value="trans_reg_C"/>
    <property type="match status" value="1"/>
</dbReference>
<evidence type="ECO:0000259" key="4">
    <source>
        <dbReference type="PROSITE" id="PS51755"/>
    </source>
</evidence>
<dbReference type="PROSITE" id="PS51755">
    <property type="entry name" value="OMPR_PHOB"/>
    <property type="match status" value="1"/>
</dbReference>
<dbReference type="Proteomes" id="UP000262832">
    <property type="component" value="Chromosome II"/>
</dbReference>
<dbReference type="SUPFAM" id="SSF46894">
    <property type="entry name" value="C-terminal effector domain of the bipartite response regulators"/>
    <property type="match status" value="1"/>
</dbReference>
<evidence type="ECO:0000313" key="6">
    <source>
        <dbReference type="Proteomes" id="UP000262832"/>
    </source>
</evidence>
<dbReference type="RefSeq" id="WP_128813317.1">
    <property type="nucleotide sequence ID" value="NZ_CP032094.1"/>
</dbReference>
<dbReference type="Gene3D" id="1.10.10.10">
    <property type="entry name" value="Winged helix-like DNA-binding domain superfamily/Winged helix DNA-binding domain"/>
    <property type="match status" value="1"/>
</dbReference>
<keyword evidence="6" id="KW-1185">Reference proteome</keyword>
<dbReference type="InterPro" id="IPR001867">
    <property type="entry name" value="OmpR/PhoB-type_DNA-bd"/>
</dbReference>
<keyword evidence="3" id="KW-0812">Transmembrane</keyword>
<evidence type="ECO:0000256" key="3">
    <source>
        <dbReference type="SAM" id="Phobius"/>
    </source>
</evidence>
<keyword evidence="3" id="KW-0472">Membrane</keyword>
<proteinExistence type="predicted"/>
<organism evidence="5 6">
    <name type="scientific">Vibrio alfacsensis</name>
    <dbReference type="NCBI Taxonomy" id="1074311"/>
    <lineage>
        <taxon>Bacteria</taxon>
        <taxon>Pseudomonadati</taxon>
        <taxon>Pseudomonadota</taxon>
        <taxon>Gammaproteobacteria</taxon>
        <taxon>Vibrionales</taxon>
        <taxon>Vibrionaceae</taxon>
        <taxon>Vibrio</taxon>
    </lineage>
</organism>
<keyword evidence="3" id="KW-1133">Transmembrane helix</keyword>
<gene>
    <name evidence="5" type="ORF">D1115_21450</name>
</gene>
<feature type="transmembrane region" description="Helical" evidence="3">
    <location>
        <begin position="125"/>
        <end position="146"/>
    </location>
</feature>
<keyword evidence="1 2" id="KW-0238">DNA-binding</keyword>
<name>A0ABM6YZT3_9VIBR</name>